<evidence type="ECO:0000256" key="8">
    <source>
        <dbReference type="ARBA" id="ARBA00048366"/>
    </source>
</evidence>
<dbReference type="GO" id="GO:0000049">
    <property type="term" value="F:tRNA binding"/>
    <property type="evidence" value="ECO:0007669"/>
    <property type="project" value="TreeGrafter"/>
</dbReference>
<dbReference type="GO" id="GO:0003725">
    <property type="term" value="F:double-stranded RNA binding"/>
    <property type="evidence" value="ECO:0007669"/>
    <property type="project" value="InterPro"/>
</dbReference>
<dbReference type="SUPFAM" id="SSF55821">
    <property type="entry name" value="YrdC/RibB"/>
    <property type="match status" value="1"/>
</dbReference>
<dbReference type="InterPro" id="IPR006070">
    <property type="entry name" value="Sua5-like_dom"/>
</dbReference>
<dbReference type="PROSITE" id="PS51163">
    <property type="entry name" value="YRDC"/>
    <property type="match status" value="1"/>
</dbReference>
<dbReference type="EC" id="2.7.7.87" evidence="9"/>
<reference evidence="11 12" key="1">
    <citation type="journal article" date="2015" name="PLoS Negl. Trop. Dis.">
        <title>Haemophilus ducreyi Cutaneous Ulcer Strains Are Nearly Identical to Class I Genital Ulcer Strains.</title>
        <authorList>
            <person name="Gangaiah D."/>
            <person name="Webb K.M."/>
            <person name="Humphreys T.L."/>
            <person name="Fortney K.R."/>
            <person name="Toh E."/>
            <person name="Tai A."/>
            <person name="Katz S.S."/>
            <person name="Pillay A."/>
            <person name="Chen C.Y."/>
            <person name="Roberts S.A."/>
            <person name="Munson R.S.Jr."/>
            <person name="Spinola S.M."/>
        </authorList>
    </citation>
    <scope>NUCLEOTIDE SEQUENCE [LARGE SCALE GENOMIC DNA]</scope>
    <source>
        <strain evidence="12">CLU2</strain>
    </source>
</reference>
<keyword evidence="4 9" id="KW-0819">tRNA processing</keyword>
<evidence type="ECO:0000256" key="2">
    <source>
        <dbReference type="ARBA" id="ARBA00022490"/>
    </source>
</evidence>
<keyword evidence="5 9" id="KW-0548">Nucleotidyltransferase</keyword>
<evidence type="ECO:0000256" key="1">
    <source>
        <dbReference type="ARBA" id="ARBA00004496"/>
    </source>
</evidence>
<dbReference type="SMR" id="A0AAC8UBR7"/>
<dbReference type="GO" id="GO:0005524">
    <property type="term" value="F:ATP binding"/>
    <property type="evidence" value="ECO:0007669"/>
    <property type="project" value="UniProtKB-UniRule"/>
</dbReference>
<sequence>MNNLLAVIELLKQNQVVAYPTESVFGLGCNPNNEEAIRQLLQLKNRPIEKGLILVAPTKELLLPYIDESQLTEKHWQRFDTITEQAVTWIMPVHKNVSHYLTGKFNTIAVRLCRVPAVVKLCESLGFALTSTSANFTGLPPCRTALEVKQQFGDHFPVLEAETGNRMNPSEIRDIFTQHIFRQG</sequence>
<dbReference type="GO" id="GO:0061710">
    <property type="term" value="F:L-threonylcarbamoyladenylate synthase"/>
    <property type="evidence" value="ECO:0007669"/>
    <property type="project" value="UniProtKB-EC"/>
</dbReference>
<name>A0AAC8UBR7_HAEDC</name>
<evidence type="ECO:0000256" key="4">
    <source>
        <dbReference type="ARBA" id="ARBA00022694"/>
    </source>
</evidence>
<comment type="function">
    <text evidence="9">Required for the formation of a threonylcarbamoyl group on adenosine at position 37 (t(6)A37) in tRNAs that read codons beginning with adenine. Catalyzes the conversion of L-threonine, HCO(3)(-)/CO(2) and ATP to give threonylcarbamoyl-AMP (TC-AMP) as the acyladenylate intermediate, with the release of diphosphate.</text>
</comment>
<dbReference type="Pfam" id="PF01300">
    <property type="entry name" value="Sua5_yciO_yrdC"/>
    <property type="match status" value="1"/>
</dbReference>
<evidence type="ECO:0000313" key="12">
    <source>
        <dbReference type="Proteomes" id="UP000060132"/>
    </source>
</evidence>
<dbReference type="GO" id="GO:0005737">
    <property type="term" value="C:cytoplasm"/>
    <property type="evidence" value="ECO:0007669"/>
    <property type="project" value="UniProtKB-SubCell"/>
</dbReference>
<dbReference type="GO" id="GO:0002949">
    <property type="term" value="P:tRNA threonylcarbamoyladenosine modification"/>
    <property type="evidence" value="ECO:0007669"/>
    <property type="project" value="UniProtKB-UniRule"/>
</dbReference>
<dbReference type="Proteomes" id="UP000060132">
    <property type="component" value="Chromosome"/>
</dbReference>
<evidence type="ECO:0000256" key="9">
    <source>
        <dbReference type="HAMAP-Rule" id="MF_01852"/>
    </source>
</evidence>
<dbReference type="GO" id="GO:0006450">
    <property type="term" value="P:regulation of translational fidelity"/>
    <property type="evidence" value="ECO:0007669"/>
    <property type="project" value="TreeGrafter"/>
</dbReference>
<dbReference type="FunFam" id="3.90.870.10:FF:000004">
    <property type="entry name" value="Threonylcarbamoyl-AMP synthase"/>
    <property type="match status" value="1"/>
</dbReference>
<keyword evidence="2 9" id="KW-0963">Cytoplasm</keyword>
<gene>
    <name evidence="9" type="primary">tsaC</name>
    <name evidence="11" type="ORF">RZ57_01625</name>
</gene>
<dbReference type="InterPro" id="IPR050156">
    <property type="entry name" value="TC-AMP_synthase_SUA5"/>
</dbReference>
<protein>
    <recommendedName>
        <fullName evidence="9">Threonylcarbamoyl-AMP synthase</fullName>
        <shortName evidence="9">TC-AMP synthase</shortName>
        <ecNumber evidence="9">2.7.7.87</ecNumber>
    </recommendedName>
    <alternativeName>
        <fullName evidence="9">L-threonylcarbamoyladenylate synthase</fullName>
    </alternativeName>
    <alternativeName>
        <fullName evidence="9">t(6)A37 threonylcarbamoyladenosine biosynthesis protein TsaC</fullName>
    </alternativeName>
    <alternativeName>
        <fullName evidence="9">tRNA threonylcarbamoyladenosine biosynthesis protein TsaC</fullName>
    </alternativeName>
</protein>
<comment type="subcellular location">
    <subcellularLocation>
        <location evidence="1 9">Cytoplasm</location>
    </subcellularLocation>
</comment>
<evidence type="ECO:0000259" key="10">
    <source>
        <dbReference type="PROSITE" id="PS51163"/>
    </source>
</evidence>
<comment type="similarity">
    <text evidence="9">Belongs to the SUA5 family. TsaC subfamily.</text>
</comment>
<dbReference type="PANTHER" id="PTHR17490">
    <property type="entry name" value="SUA5"/>
    <property type="match status" value="1"/>
</dbReference>
<evidence type="ECO:0000256" key="7">
    <source>
        <dbReference type="ARBA" id="ARBA00022840"/>
    </source>
</evidence>
<keyword evidence="7 9" id="KW-0067">ATP-binding</keyword>
<feature type="domain" description="YrdC-like" evidence="10">
    <location>
        <begin position="1"/>
        <end position="184"/>
    </location>
</feature>
<evidence type="ECO:0000256" key="3">
    <source>
        <dbReference type="ARBA" id="ARBA00022679"/>
    </source>
</evidence>
<dbReference type="OMA" id="LVDAFWP"/>
<dbReference type="EMBL" id="CP011219">
    <property type="protein sequence ID" value="AKO31935.1"/>
    <property type="molecule type" value="Genomic_DNA"/>
</dbReference>
<proteinExistence type="inferred from homology"/>
<dbReference type="AlphaFoldDB" id="A0AAC8UBR7"/>
<evidence type="ECO:0000256" key="6">
    <source>
        <dbReference type="ARBA" id="ARBA00022741"/>
    </source>
</evidence>
<dbReference type="RefSeq" id="WP_010944432.1">
    <property type="nucleotide sequence ID" value="NZ_CP011218.1"/>
</dbReference>
<comment type="catalytic activity">
    <reaction evidence="8 9">
        <text>L-threonine + hydrogencarbonate + ATP = L-threonylcarbamoyladenylate + diphosphate + H2O</text>
        <dbReference type="Rhea" id="RHEA:36407"/>
        <dbReference type="ChEBI" id="CHEBI:15377"/>
        <dbReference type="ChEBI" id="CHEBI:17544"/>
        <dbReference type="ChEBI" id="CHEBI:30616"/>
        <dbReference type="ChEBI" id="CHEBI:33019"/>
        <dbReference type="ChEBI" id="CHEBI:57926"/>
        <dbReference type="ChEBI" id="CHEBI:73682"/>
        <dbReference type="EC" id="2.7.7.87"/>
    </reaction>
</comment>
<dbReference type="PANTHER" id="PTHR17490:SF18">
    <property type="entry name" value="THREONYLCARBAMOYL-AMP SYNTHASE"/>
    <property type="match status" value="1"/>
</dbReference>
<keyword evidence="3 9" id="KW-0808">Transferase</keyword>
<accession>A0AAC8UBR7</accession>
<dbReference type="InterPro" id="IPR017945">
    <property type="entry name" value="DHBP_synth_RibB-like_a/b_dom"/>
</dbReference>
<dbReference type="Gene3D" id="3.90.870.10">
    <property type="entry name" value="DHBP synthase"/>
    <property type="match status" value="1"/>
</dbReference>
<evidence type="ECO:0000256" key="5">
    <source>
        <dbReference type="ARBA" id="ARBA00022695"/>
    </source>
</evidence>
<evidence type="ECO:0000313" key="11">
    <source>
        <dbReference type="EMBL" id="AKO31935.1"/>
    </source>
</evidence>
<organism evidence="11 12">
    <name type="scientific">Haemophilus ducreyi</name>
    <dbReference type="NCBI Taxonomy" id="730"/>
    <lineage>
        <taxon>Bacteria</taxon>
        <taxon>Pseudomonadati</taxon>
        <taxon>Pseudomonadota</taxon>
        <taxon>Gammaproteobacteria</taxon>
        <taxon>Pasteurellales</taxon>
        <taxon>Pasteurellaceae</taxon>
        <taxon>Haemophilus</taxon>
    </lineage>
</organism>
<dbReference type="HAMAP" id="MF_01852">
    <property type="entry name" value="TsaC"/>
    <property type="match status" value="1"/>
</dbReference>
<keyword evidence="6 9" id="KW-0547">Nucleotide-binding</keyword>
<dbReference type="InterPro" id="IPR023535">
    <property type="entry name" value="TC-AMP_synthase"/>
</dbReference>